<keyword evidence="4" id="KW-0031">Aminopeptidase</keyword>
<keyword evidence="2 4" id="KW-0378">Hydrolase</keyword>
<dbReference type="AlphaFoldDB" id="A0A7W8YAB5"/>
<evidence type="ECO:0000313" key="5">
    <source>
        <dbReference type="Proteomes" id="UP000523863"/>
    </source>
</evidence>
<feature type="domain" description="AB hydrolase-1" evidence="3">
    <location>
        <begin position="118"/>
        <end position="258"/>
    </location>
</feature>
<sequence length="498" mass="55051">MNDGMNYALNDAKNDDMTKTMQGMEGTEGTMEHVAEDTVGEVGETADELGETAAEDILESTVKVPHRQEAPIQLRGMTAISHRFEVPLDHLNSGSRTLEIFAREINASSDVERESKKPWLLYLQGGPGFGAPRLTTNSGWLKEATESFRVLLLDQRGTGLSSPVNHQVLSGFASDDERAEYLAHFRADSIVRDAELIRLTLGIDSWSTLGQSFGGFCTLTYLSLFPGSLNRSIITGGLAPLHGSADRVYQATFARMRARNEEYFAKYPSDRVILDRVIDHVRNREEFFSDGRRLSVGAVQMLGMFLGGNTRVDQLHFHLEGAFIETANGPVLSDAFKETMRSNASFLGGPLYAVLHESIYAQKDATRWSAARVLAENPDFDPASESPLLTGEMIYPWHFNEDPALTSLKGTAEILATKSDWPELYRLDTLSNNSVPVVAAVYTDDVYVDRDLSLETANAVNGLKVWETKDFHHDGLADDGASIFKRLLAMTNDEDVTP</sequence>
<proteinExistence type="inferred from homology"/>
<dbReference type="EMBL" id="JACHBL010000001">
    <property type="protein sequence ID" value="MBB5597878.1"/>
    <property type="molecule type" value="Genomic_DNA"/>
</dbReference>
<organism evidence="4 5">
    <name type="scientific">Neomicrococcus lactis</name>
    <dbReference type="NCBI Taxonomy" id="732241"/>
    <lineage>
        <taxon>Bacteria</taxon>
        <taxon>Bacillati</taxon>
        <taxon>Actinomycetota</taxon>
        <taxon>Actinomycetes</taxon>
        <taxon>Micrococcales</taxon>
        <taxon>Micrococcaceae</taxon>
        <taxon>Neomicrococcus</taxon>
    </lineage>
</organism>
<dbReference type="InterPro" id="IPR002410">
    <property type="entry name" value="Peptidase_S33"/>
</dbReference>
<dbReference type="PRINTS" id="PR00793">
    <property type="entry name" value="PROAMNOPTASE"/>
</dbReference>
<dbReference type="GO" id="GO:0004177">
    <property type="term" value="F:aminopeptidase activity"/>
    <property type="evidence" value="ECO:0007669"/>
    <property type="project" value="UniProtKB-KW"/>
</dbReference>
<keyword evidence="5" id="KW-1185">Reference proteome</keyword>
<accession>A0A7W8YAB5</accession>
<keyword evidence="4" id="KW-0645">Protease</keyword>
<protein>
    <submittedName>
        <fullName evidence="4">Proline iminopeptidase</fullName>
        <ecNumber evidence="4">3.4.11.5</ecNumber>
    </submittedName>
</protein>
<dbReference type="RefSeq" id="WP_246361602.1">
    <property type="nucleotide sequence ID" value="NZ_JACHBL010000001.1"/>
</dbReference>
<dbReference type="PANTHER" id="PTHR43248">
    <property type="entry name" value="2-SUCCINYL-6-HYDROXY-2,4-CYCLOHEXADIENE-1-CARBOXYLATE SYNTHASE"/>
    <property type="match status" value="1"/>
</dbReference>
<dbReference type="EC" id="3.4.11.5" evidence="4"/>
<dbReference type="Gene3D" id="3.40.50.1820">
    <property type="entry name" value="alpha/beta hydrolase"/>
    <property type="match status" value="1"/>
</dbReference>
<comment type="similarity">
    <text evidence="1">Belongs to the peptidase S33 family.</text>
</comment>
<comment type="caution">
    <text evidence="4">The sequence shown here is derived from an EMBL/GenBank/DDBJ whole genome shotgun (WGS) entry which is preliminary data.</text>
</comment>
<evidence type="ECO:0000256" key="1">
    <source>
        <dbReference type="ARBA" id="ARBA00010088"/>
    </source>
</evidence>
<evidence type="ECO:0000259" key="3">
    <source>
        <dbReference type="Pfam" id="PF00561"/>
    </source>
</evidence>
<name>A0A7W8YAB5_9MICC</name>
<dbReference type="Proteomes" id="UP000523863">
    <property type="component" value="Unassembled WGS sequence"/>
</dbReference>
<dbReference type="GO" id="GO:0006508">
    <property type="term" value="P:proteolysis"/>
    <property type="evidence" value="ECO:0007669"/>
    <property type="project" value="InterPro"/>
</dbReference>
<dbReference type="PANTHER" id="PTHR43248:SF2">
    <property type="entry name" value="PROLYL AMINOPEPTIDASE"/>
    <property type="match status" value="1"/>
</dbReference>
<dbReference type="InterPro" id="IPR029058">
    <property type="entry name" value="AB_hydrolase_fold"/>
</dbReference>
<gene>
    <name evidence="4" type="ORF">BKA12_000958</name>
</gene>
<dbReference type="SUPFAM" id="SSF53474">
    <property type="entry name" value="alpha/beta-Hydrolases"/>
    <property type="match status" value="1"/>
</dbReference>
<reference evidence="4 5" key="1">
    <citation type="submission" date="2020-08" db="EMBL/GenBank/DDBJ databases">
        <title>Sequencing the genomes of 1000 actinobacteria strains.</title>
        <authorList>
            <person name="Klenk H.-P."/>
        </authorList>
    </citation>
    <scope>NUCLEOTIDE SEQUENCE [LARGE SCALE GENOMIC DNA]</scope>
    <source>
        <strain evidence="4 5">DSM 23694</strain>
    </source>
</reference>
<dbReference type="InterPro" id="IPR000073">
    <property type="entry name" value="AB_hydrolase_1"/>
</dbReference>
<dbReference type="Pfam" id="PF00561">
    <property type="entry name" value="Abhydrolase_1"/>
    <property type="match status" value="1"/>
</dbReference>
<evidence type="ECO:0000313" key="4">
    <source>
        <dbReference type="EMBL" id="MBB5597878.1"/>
    </source>
</evidence>
<evidence type="ECO:0000256" key="2">
    <source>
        <dbReference type="ARBA" id="ARBA00022801"/>
    </source>
</evidence>
<dbReference type="InterPro" id="IPR051601">
    <property type="entry name" value="Serine_prot/Carboxylest_S33"/>
</dbReference>